<dbReference type="Proteomes" id="UP000011173">
    <property type="component" value="Chromosome"/>
</dbReference>
<protein>
    <submittedName>
        <fullName evidence="1">Uncharacterized protein</fullName>
    </submittedName>
</protein>
<reference evidence="1 2" key="1">
    <citation type="journal article" date="2013" name="Genome Biol. Evol.">
        <title>Genomic makeup of the marine flavobacterium Nonlabens (Donghaeana) dokdonensis DSW-6 and identification of a novel class of rhodopsins.</title>
        <authorList>
            <person name="Kwon S.K."/>
            <person name="Kim B.K."/>
            <person name="Song J.Y."/>
            <person name="Kwak M.J."/>
            <person name="Lee C.H."/>
            <person name="Yoon J.H."/>
            <person name="Oh T.K."/>
            <person name="Kim J.F."/>
        </authorList>
    </citation>
    <scope>NUCLEOTIDE SEQUENCE [LARGE SCALE GENOMIC DNA]</scope>
    <source>
        <strain evidence="2">DSM 17205 / KCTC 12402 / DSW-6</strain>
    </source>
</reference>
<evidence type="ECO:0000313" key="1">
    <source>
        <dbReference type="EMBL" id="AGC77497.1"/>
    </source>
</evidence>
<name>L7WBB5_NONDD</name>
<gene>
    <name evidence="1" type="ordered locus">DDD_2371</name>
</gene>
<sequence>MDSLKLKIFFKSKAYWYYGIDMAGKLNINDIYKDSVK</sequence>
<dbReference type="EMBL" id="CP001397">
    <property type="protein sequence ID" value="AGC77497.1"/>
    <property type="molecule type" value="Genomic_DNA"/>
</dbReference>
<dbReference type="AlphaFoldDB" id="L7WBB5"/>
<accession>L7WBB5</accession>
<dbReference type="KEGG" id="ndo:DDD_2371"/>
<evidence type="ECO:0000313" key="2">
    <source>
        <dbReference type="Proteomes" id="UP000011173"/>
    </source>
</evidence>
<organism evidence="1 2">
    <name type="scientific">Nonlabens dokdonensis (strain DSM 17205 / KCTC 12402 / DSW-6)</name>
    <name type="common">Donghaeana dokdonensis</name>
    <dbReference type="NCBI Taxonomy" id="592029"/>
    <lineage>
        <taxon>Bacteria</taxon>
        <taxon>Pseudomonadati</taxon>
        <taxon>Bacteroidota</taxon>
        <taxon>Flavobacteriia</taxon>
        <taxon>Flavobacteriales</taxon>
        <taxon>Flavobacteriaceae</taxon>
        <taxon>Nonlabens</taxon>
    </lineage>
</organism>
<dbReference type="PATRIC" id="fig|592029.3.peg.2348"/>
<dbReference type="HOGENOM" id="CLU_3346572_0_0_10"/>
<dbReference type="STRING" id="592029.DDD_2371"/>
<proteinExistence type="predicted"/>